<evidence type="ECO:0000256" key="4">
    <source>
        <dbReference type="ARBA" id="ARBA00022827"/>
    </source>
</evidence>
<dbReference type="PROSITE" id="PS00624">
    <property type="entry name" value="GMC_OXRED_2"/>
    <property type="match status" value="1"/>
</dbReference>
<feature type="binding site" evidence="5">
    <location>
        <begin position="91"/>
        <end position="94"/>
    </location>
    <ligand>
        <name>FAD</name>
        <dbReference type="ChEBI" id="CHEBI:57692"/>
    </ligand>
</feature>
<keyword evidence="3" id="KW-0285">Flavoprotein</keyword>
<evidence type="ECO:0000313" key="8">
    <source>
        <dbReference type="EMBL" id="KAE9393303.1"/>
    </source>
</evidence>
<organism evidence="8 9">
    <name type="scientific">Gymnopus androsaceus JB14</name>
    <dbReference type="NCBI Taxonomy" id="1447944"/>
    <lineage>
        <taxon>Eukaryota</taxon>
        <taxon>Fungi</taxon>
        <taxon>Dikarya</taxon>
        <taxon>Basidiomycota</taxon>
        <taxon>Agaricomycotina</taxon>
        <taxon>Agaricomycetes</taxon>
        <taxon>Agaricomycetidae</taxon>
        <taxon>Agaricales</taxon>
        <taxon>Marasmiineae</taxon>
        <taxon>Omphalotaceae</taxon>
        <taxon>Gymnopus</taxon>
    </lineage>
</organism>
<dbReference type="SUPFAM" id="SSF54373">
    <property type="entry name" value="FAD-linked reductases, C-terminal domain"/>
    <property type="match status" value="1"/>
</dbReference>
<dbReference type="AlphaFoldDB" id="A0A6A4H6F8"/>
<dbReference type="EMBL" id="ML769575">
    <property type="protein sequence ID" value="KAE9393303.1"/>
    <property type="molecule type" value="Genomic_DNA"/>
</dbReference>
<dbReference type="InterPro" id="IPR007867">
    <property type="entry name" value="GMC_OxRtase_C"/>
</dbReference>
<protein>
    <submittedName>
        <fullName evidence="8">Alcohol oxidase</fullName>
    </submittedName>
</protein>
<dbReference type="GO" id="GO:0050660">
    <property type="term" value="F:flavin adenine dinucleotide binding"/>
    <property type="evidence" value="ECO:0007669"/>
    <property type="project" value="InterPro"/>
</dbReference>
<dbReference type="PIRSF" id="PIRSF000137">
    <property type="entry name" value="Alcohol_oxidase"/>
    <property type="match status" value="1"/>
</dbReference>
<gene>
    <name evidence="8" type="ORF">BT96DRAFT_1051775</name>
</gene>
<evidence type="ECO:0000313" key="9">
    <source>
        <dbReference type="Proteomes" id="UP000799118"/>
    </source>
</evidence>
<dbReference type="Gene3D" id="3.30.560.10">
    <property type="entry name" value="Glucose Oxidase, domain 3"/>
    <property type="match status" value="2"/>
</dbReference>
<evidence type="ECO:0000256" key="5">
    <source>
        <dbReference type="PIRSR" id="PIRSR000137-2"/>
    </source>
</evidence>
<name>A0A6A4H6F8_9AGAR</name>
<dbReference type="SUPFAM" id="SSF51905">
    <property type="entry name" value="FAD/NAD(P)-binding domain"/>
    <property type="match status" value="1"/>
</dbReference>
<keyword evidence="6" id="KW-0732">Signal</keyword>
<dbReference type="PANTHER" id="PTHR11552:SF147">
    <property type="entry name" value="CHOLINE DEHYDROGENASE, MITOCHONDRIAL"/>
    <property type="match status" value="1"/>
</dbReference>
<feature type="domain" description="Glucose-methanol-choline oxidoreductase N-terminal" evidence="7">
    <location>
        <begin position="269"/>
        <end position="283"/>
    </location>
</feature>
<dbReference type="InterPro" id="IPR012132">
    <property type="entry name" value="GMC_OxRdtase"/>
</dbReference>
<proteinExistence type="inferred from homology"/>
<feature type="signal peptide" evidence="6">
    <location>
        <begin position="1"/>
        <end position="17"/>
    </location>
</feature>
<keyword evidence="4 5" id="KW-0274">FAD</keyword>
<dbReference type="InterPro" id="IPR036188">
    <property type="entry name" value="FAD/NAD-bd_sf"/>
</dbReference>
<dbReference type="GO" id="GO:0016614">
    <property type="term" value="F:oxidoreductase activity, acting on CH-OH group of donors"/>
    <property type="evidence" value="ECO:0007669"/>
    <property type="project" value="InterPro"/>
</dbReference>
<feature type="chain" id="PRO_5025695354" evidence="6">
    <location>
        <begin position="18"/>
        <end position="524"/>
    </location>
</feature>
<evidence type="ECO:0000256" key="6">
    <source>
        <dbReference type="SAM" id="SignalP"/>
    </source>
</evidence>
<dbReference type="Gene3D" id="3.50.50.60">
    <property type="entry name" value="FAD/NAD(P)-binding domain"/>
    <property type="match status" value="2"/>
</dbReference>
<comment type="cofactor">
    <cofactor evidence="1 5">
        <name>FAD</name>
        <dbReference type="ChEBI" id="CHEBI:57692"/>
    </cofactor>
</comment>
<comment type="similarity">
    <text evidence="2">Belongs to the GMC oxidoreductase family.</text>
</comment>
<dbReference type="Pfam" id="PF05199">
    <property type="entry name" value="GMC_oxred_C"/>
    <property type="match status" value="1"/>
</dbReference>
<dbReference type="InterPro" id="IPR000172">
    <property type="entry name" value="GMC_OxRdtase_N"/>
</dbReference>
<keyword evidence="9" id="KW-1185">Reference proteome</keyword>
<feature type="binding site" evidence="5">
    <location>
        <position position="83"/>
    </location>
    <ligand>
        <name>FAD</name>
        <dbReference type="ChEBI" id="CHEBI:57692"/>
    </ligand>
</feature>
<dbReference type="PANTHER" id="PTHR11552">
    <property type="entry name" value="GLUCOSE-METHANOL-CHOLINE GMC OXIDOREDUCTASE"/>
    <property type="match status" value="1"/>
</dbReference>
<reference evidence="8" key="1">
    <citation type="journal article" date="2019" name="Environ. Microbiol.">
        <title>Fungal ecological strategies reflected in gene transcription - a case study of two litter decomposers.</title>
        <authorList>
            <person name="Barbi F."/>
            <person name="Kohler A."/>
            <person name="Barry K."/>
            <person name="Baskaran P."/>
            <person name="Daum C."/>
            <person name="Fauchery L."/>
            <person name="Ihrmark K."/>
            <person name="Kuo A."/>
            <person name="LaButti K."/>
            <person name="Lipzen A."/>
            <person name="Morin E."/>
            <person name="Grigoriev I.V."/>
            <person name="Henrissat B."/>
            <person name="Lindahl B."/>
            <person name="Martin F."/>
        </authorList>
    </citation>
    <scope>NUCLEOTIDE SEQUENCE</scope>
    <source>
        <strain evidence="8">JB14</strain>
    </source>
</reference>
<dbReference type="Proteomes" id="UP000799118">
    <property type="component" value="Unassembled WGS sequence"/>
</dbReference>
<feature type="binding site" evidence="5">
    <location>
        <position position="231"/>
    </location>
    <ligand>
        <name>FAD</name>
        <dbReference type="ChEBI" id="CHEBI:57692"/>
    </ligand>
</feature>
<evidence type="ECO:0000259" key="7">
    <source>
        <dbReference type="PROSITE" id="PS00624"/>
    </source>
</evidence>
<dbReference type="Pfam" id="PF00732">
    <property type="entry name" value="GMC_oxred_N"/>
    <property type="match status" value="1"/>
</dbReference>
<sequence>MNTITLLWEVVFQMVVASRLTEDPTIKVLVIEAGLLDTGTNATVIHIPLLSGQGVGTEYDWQYVTTPQVGLNGQVLPYPRGFVTGGSSALNAMVYARGPSEDFDRLALVSGDDGWNWTSLQPYILKNERHVPDWTNRNVEGEYTPSVHGTGPLMTSLTPNQTTLDHLVFEAVHELGGKFVYNQDMNSGDGLGFGWMQSTVGNGARSDSSTAFLTPALNLRSNLDLLLQTQVIKVAGTTNATDLRTVEIAQHENGEMVFAGFREVILSAGSVGTPQLLLLSGIGSPDDLDQLGIEPILNLPNVGKNMQDQPMVSIQYSVNFTSPLQNVLTNATELDDTLAQWETSQTGFAAGNILNTLGFFRLDPSIPPLSNHPDPSAGPQSPHISFAFVDSFVSNPNQDVPASGNWITGSIVVQSPTINFSDTSAFAAHIIAPHPDAANLTSNEEIEEYIRFWSNTLKHPVSTARISSLNSSNGVVGPNLCVNGASGLRVVDASILPYATGGFPQAQVYIIAERASALIYAVSC</sequence>
<feature type="binding site" evidence="5">
    <location>
        <begin position="504"/>
        <end position="505"/>
    </location>
    <ligand>
        <name>FAD</name>
        <dbReference type="ChEBI" id="CHEBI:57692"/>
    </ligand>
</feature>
<dbReference type="OrthoDB" id="269227at2759"/>
<evidence type="ECO:0000256" key="2">
    <source>
        <dbReference type="ARBA" id="ARBA00010790"/>
    </source>
</evidence>
<accession>A0A6A4H6F8</accession>
<evidence type="ECO:0000256" key="1">
    <source>
        <dbReference type="ARBA" id="ARBA00001974"/>
    </source>
</evidence>
<evidence type="ECO:0000256" key="3">
    <source>
        <dbReference type="ARBA" id="ARBA00022630"/>
    </source>
</evidence>